<name>A0A372JSC2_9ACTN</name>
<evidence type="ECO:0000256" key="1">
    <source>
        <dbReference type="SAM" id="MobiDB-lite"/>
    </source>
</evidence>
<dbReference type="Proteomes" id="UP000261811">
    <property type="component" value="Unassembled WGS sequence"/>
</dbReference>
<proteinExistence type="predicted"/>
<keyword evidence="4" id="KW-1185">Reference proteome</keyword>
<dbReference type="InterPro" id="IPR051344">
    <property type="entry name" value="Vgb"/>
</dbReference>
<dbReference type="PANTHER" id="PTHR40274:SF3">
    <property type="entry name" value="VIRGINIAMYCIN B LYASE"/>
    <property type="match status" value="1"/>
</dbReference>
<dbReference type="Gene3D" id="2.130.10.10">
    <property type="entry name" value="YVTN repeat-like/Quinoprotein amine dehydrogenase"/>
    <property type="match status" value="1"/>
</dbReference>
<evidence type="ECO:0000256" key="2">
    <source>
        <dbReference type="SAM" id="SignalP"/>
    </source>
</evidence>
<feature type="signal peptide" evidence="2">
    <location>
        <begin position="1"/>
        <end position="30"/>
    </location>
</feature>
<dbReference type="AlphaFoldDB" id="A0A372JSC2"/>
<comment type="caution">
    <text evidence="3">The sequence shown here is derived from an EMBL/GenBank/DDBJ whole genome shotgun (WGS) entry which is preliminary data.</text>
</comment>
<reference evidence="3 4" key="1">
    <citation type="submission" date="2018-08" db="EMBL/GenBank/DDBJ databases">
        <title>Actinomadura jelena sp. nov., a novel Actinomycete isolated from soil in Chad.</title>
        <authorList>
            <person name="Shi L."/>
        </authorList>
    </citation>
    <scope>NUCLEOTIDE SEQUENCE [LARGE SCALE GENOMIC DNA]</scope>
    <source>
        <strain evidence="3 4">NEAU-G17</strain>
    </source>
</reference>
<feature type="chain" id="PRO_5017018310" description="Virginiamycin B lyase" evidence="2">
    <location>
        <begin position="31"/>
        <end position="630"/>
    </location>
</feature>
<dbReference type="Pfam" id="PF24684">
    <property type="entry name" value="Vgb_lyase"/>
    <property type="match status" value="1"/>
</dbReference>
<evidence type="ECO:0008006" key="5">
    <source>
        <dbReference type="Google" id="ProtNLM"/>
    </source>
</evidence>
<keyword evidence="2" id="KW-0732">Signal</keyword>
<feature type="region of interest" description="Disordered" evidence="1">
    <location>
        <begin position="333"/>
        <end position="357"/>
    </location>
</feature>
<evidence type="ECO:0000313" key="4">
    <source>
        <dbReference type="Proteomes" id="UP000261811"/>
    </source>
</evidence>
<protein>
    <recommendedName>
        <fullName evidence="5">Virginiamycin B lyase</fullName>
    </recommendedName>
</protein>
<dbReference type="SUPFAM" id="SSF101898">
    <property type="entry name" value="NHL repeat"/>
    <property type="match status" value="1"/>
</dbReference>
<dbReference type="EMBL" id="QURH01000104">
    <property type="protein sequence ID" value="RFU42696.1"/>
    <property type="molecule type" value="Genomic_DNA"/>
</dbReference>
<accession>A0A372JSC2</accession>
<evidence type="ECO:0000313" key="3">
    <source>
        <dbReference type="EMBL" id="RFU42696.1"/>
    </source>
</evidence>
<dbReference type="InterPro" id="IPR015943">
    <property type="entry name" value="WD40/YVTN_repeat-like_dom_sf"/>
</dbReference>
<dbReference type="RefSeq" id="WP_117356357.1">
    <property type="nucleotide sequence ID" value="NZ_QURH01000104.1"/>
</dbReference>
<dbReference type="PANTHER" id="PTHR40274">
    <property type="entry name" value="VIRGINIAMYCIN B LYASE"/>
    <property type="match status" value="1"/>
</dbReference>
<dbReference type="OrthoDB" id="57332at2"/>
<gene>
    <name evidence="3" type="ORF">DZF91_05200</name>
</gene>
<sequence length="630" mass="63741">MRRRRNRAAAVALTAVLGTAPVALPSAAHAADATEYGLPIPDVTPTGVTAASGGGVWFTESQGGVGRVGANGKISEYPVPRNSQKGTGYPDAITTGSDGALWFTDESTQVARVGRVDASTGAVSMFELPADAVPGAQITGIAPGPNGSMWLAAGGSGAIVKISASGSTAAVTTFATGLSPYSVTDGPDQAVWFTSSDGQIGRLDPASGAVTTYQPSGALGGYPALGEIVTGKDGKLWFTEPGNGKVGSLDPASGQISEYDVPTANARPSGLTVGQDGTLWFTESSASNLGKVDPASGQITEYPLPATLSAPFRVSAGADGRIWYTAPGRGRVGYVDPADPPSGQPHPASPPYAPGSPGVQAGFMNRCSINTLCITQVTTGGNTKIGSFALTLPPGAIRITGSLGAPDSTGYPVLTPPVVGQQFEGRPIDVPGGMIGQLPLVGPILGKTPAAMWAVNKLTVTQTLVGPVHVLPTPDGGLGAQVSLNIHLNNELLGKSCVIGPVNAKLLPTLPGLLGNDVQLGWVGGQMDINAPIAIPKASGCGPFGILDGVINQMMGLPSPESKNSMNLTGILNLGGGVNPSNTPNALKANSSNPTAKKLRALIQGPNAKRTVKPAAHVAAKHTYRLKARH</sequence>
<feature type="compositionally biased region" description="Pro residues" evidence="1">
    <location>
        <begin position="338"/>
        <end position="354"/>
    </location>
</feature>
<organism evidence="3 4">
    <name type="scientific">Actinomadura logoneensis</name>
    <dbReference type="NCBI Taxonomy" id="2293572"/>
    <lineage>
        <taxon>Bacteria</taxon>
        <taxon>Bacillati</taxon>
        <taxon>Actinomycetota</taxon>
        <taxon>Actinomycetes</taxon>
        <taxon>Streptosporangiales</taxon>
        <taxon>Thermomonosporaceae</taxon>
        <taxon>Actinomadura</taxon>
    </lineage>
</organism>